<feature type="region of interest" description="Disordered" evidence="1">
    <location>
        <begin position="83"/>
        <end position="126"/>
    </location>
</feature>
<evidence type="ECO:0000313" key="5">
    <source>
        <dbReference type="WBParaSite" id="NBR_0000644401-mRNA-1"/>
    </source>
</evidence>
<keyword evidence="4" id="KW-1185">Reference proteome</keyword>
<sequence length="126" mass="14549">MVKQNVTQLIAALPAAFQQFVALSDNENQTPLSKAEALGKLSSENPQLYYVLRMIFDLVASKKDGKRHGPMKHDMMEMMERKRFNDSREKGHEMENMGADATEMKDDSNEDDLNQRRMSIQIERQK</sequence>
<dbReference type="AlphaFoldDB" id="A0A0N4XUP1"/>
<evidence type="ECO:0000313" key="3">
    <source>
        <dbReference type="EMBL" id="VDL70034.1"/>
    </source>
</evidence>
<organism evidence="5">
    <name type="scientific">Nippostrongylus brasiliensis</name>
    <name type="common">Rat hookworm</name>
    <dbReference type="NCBI Taxonomy" id="27835"/>
    <lineage>
        <taxon>Eukaryota</taxon>
        <taxon>Metazoa</taxon>
        <taxon>Ecdysozoa</taxon>
        <taxon>Nematoda</taxon>
        <taxon>Chromadorea</taxon>
        <taxon>Rhabditida</taxon>
        <taxon>Rhabditina</taxon>
        <taxon>Rhabditomorpha</taxon>
        <taxon>Strongyloidea</taxon>
        <taxon>Heligmosomidae</taxon>
        <taxon>Nippostrongylus</taxon>
    </lineage>
</organism>
<feature type="compositionally biased region" description="Basic and acidic residues" evidence="1">
    <location>
        <begin position="83"/>
        <end position="95"/>
    </location>
</feature>
<name>A0A0N4XUP1_NIPBR</name>
<evidence type="ECO:0000313" key="4">
    <source>
        <dbReference type="Proteomes" id="UP000271162"/>
    </source>
</evidence>
<feature type="domain" description="SXP/RAL-2 family protein Ani s 5-like cation-binding" evidence="2">
    <location>
        <begin position="2"/>
        <end position="58"/>
    </location>
</feature>
<dbReference type="Proteomes" id="UP000271162">
    <property type="component" value="Unassembled WGS sequence"/>
</dbReference>
<gene>
    <name evidence="3" type="ORF">NBR_LOCUS6445</name>
</gene>
<dbReference type="InterPro" id="IPR003677">
    <property type="entry name" value="ANIS5_cation-bd"/>
</dbReference>
<dbReference type="WBParaSite" id="NBR_0000644401-mRNA-1">
    <property type="protein sequence ID" value="NBR_0000644401-mRNA-1"/>
    <property type="gene ID" value="NBR_0000644401"/>
</dbReference>
<proteinExistence type="predicted"/>
<evidence type="ECO:0000259" key="2">
    <source>
        <dbReference type="Pfam" id="PF02520"/>
    </source>
</evidence>
<accession>A0A0N4XUP1</accession>
<evidence type="ECO:0000256" key="1">
    <source>
        <dbReference type="SAM" id="MobiDB-lite"/>
    </source>
</evidence>
<dbReference type="EMBL" id="UYSL01019801">
    <property type="protein sequence ID" value="VDL70034.1"/>
    <property type="molecule type" value="Genomic_DNA"/>
</dbReference>
<dbReference type="Pfam" id="PF02520">
    <property type="entry name" value="ANIS5_cation-bd"/>
    <property type="match status" value="1"/>
</dbReference>
<reference evidence="5" key="1">
    <citation type="submission" date="2017-02" db="UniProtKB">
        <authorList>
            <consortium name="WormBaseParasite"/>
        </authorList>
    </citation>
    <scope>IDENTIFICATION</scope>
</reference>
<protein>
    <submittedName>
        <fullName evidence="5">DUF148 domain-containing protein</fullName>
    </submittedName>
</protein>
<dbReference type="STRING" id="27835.A0A0N4XUP1"/>
<reference evidence="3 4" key="2">
    <citation type="submission" date="2018-11" db="EMBL/GenBank/DDBJ databases">
        <authorList>
            <consortium name="Pathogen Informatics"/>
        </authorList>
    </citation>
    <scope>NUCLEOTIDE SEQUENCE [LARGE SCALE GENOMIC DNA]</scope>
</reference>